<keyword evidence="2" id="KW-1185">Reference proteome</keyword>
<sequence length="186" mass="21301">MATKLQVDNGSLKAGRRLFAGKEAVPAGDYVFKTRAARVEGSQATDLQEIKHMLRENAVEWGILDPDDERNGLVWYPGIEQVFSYDQVCLEFDPDYILRFRVLDEDLLGKSPVAFADEKHRLHATERLKSMTFDELDNKPLYFPDGVDVRPYHRVIVSQAARAIDSTWKRGKLRADIDPPIDPLWK</sequence>
<organism evidence="1 2">
    <name type="scientific">Coccomyxa subellipsoidea</name>
    <dbReference type="NCBI Taxonomy" id="248742"/>
    <lineage>
        <taxon>Eukaryota</taxon>
        <taxon>Viridiplantae</taxon>
        <taxon>Chlorophyta</taxon>
        <taxon>core chlorophytes</taxon>
        <taxon>Trebouxiophyceae</taxon>
        <taxon>Trebouxiophyceae incertae sedis</taxon>
        <taxon>Coccomyxaceae</taxon>
        <taxon>Coccomyxa</taxon>
    </lineage>
</organism>
<evidence type="ECO:0000313" key="1">
    <source>
        <dbReference type="EMBL" id="KAK9918891.1"/>
    </source>
</evidence>
<accession>A0ABR2Z584</accession>
<proteinExistence type="predicted"/>
<evidence type="ECO:0000313" key="2">
    <source>
        <dbReference type="Proteomes" id="UP001491310"/>
    </source>
</evidence>
<reference evidence="1 2" key="1">
    <citation type="journal article" date="2024" name="Nat. Commun.">
        <title>Phylogenomics reveals the evolutionary origins of lichenization in chlorophyte algae.</title>
        <authorList>
            <person name="Puginier C."/>
            <person name="Libourel C."/>
            <person name="Otte J."/>
            <person name="Skaloud P."/>
            <person name="Haon M."/>
            <person name="Grisel S."/>
            <person name="Petersen M."/>
            <person name="Berrin J.G."/>
            <person name="Delaux P.M."/>
            <person name="Dal Grande F."/>
            <person name="Keller J."/>
        </authorList>
    </citation>
    <scope>NUCLEOTIDE SEQUENCE [LARGE SCALE GENOMIC DNA]</scope>
    <source>
        <strain evidence="1 2">SAG 216-7</strain>
    </source>
</reference>
<gene>
    <name evidence="1" type="ORF">WJX75_007868</name>
</gene>
<comment type="caution">
    <text evidence="1">The sequence shown here is derived from an EMBL/GenBank/DDBJ whole genome shotgun (WGS) entry which is preliminary data.</text>
</comment>
<dbReference type="Proteomes" id="UP001491310">
    <property type="component" value="Unassembled WGS sequence"/>
</dbReference>
<name>A0ABR2Z584_9CHLO</name>
<protein>
    <submittedName>
        <fullName evidence="1">Uncharacterized protein</fullName>
    </submittedName>
</protein>
<dbReference type="EMBL" id="JALJOT010000001">
    <property type="protein sequence ID" value="KAK9918891.1"/>
    <property type="molecule type" value="Genomic_DNA"/>
</dbReference>